<dbReference type="InterPro" id="IPR030802">
    <property type="entry name" value="Permease_MalE"/>
</dbReference>
<feature type="transmembrane region" description="Helical" evidence="12">
    <location>
        <begin position="48"/>
        <end position="77"/>
    </location>
</feature>
<evidence type="ECO:0000313" key="13">
    <source>
        <dbReference type="EMBL" id="RAR64513.1"/>
    </source>
</evidence>
<evidence type="ECO:0000256" key="9">
    <source>
        <dbReference type="ARBA" id="ARBA00022692"/>
    </source>
</evidence>
<evidence type="ECO:0000256" key="4">
    <source>
        <dbReference type="ARBA" id="ARBA00011380"/>
    </source>
</evidence>
<evidence type="ECO:0000256" key="3">
    <source>
        <dbReference type="ARBA" id="ARBA00007556"/>
    </source>
</evidence>
<keyword evidence="6" id="KW-0813">Transport</keyword>
<keyword evidence="7" id="KW-1003">Cell membrane</keyword>
<keyword evidence="11 12" id="KW-0472">Membrane</keyword>
<name>A0A328XZ41_9GAMM</name>
<dbReference type="RefSeq" id="WP_112053369.1">
    <property type="nucleotide sequence ID" value="NZ_QLSX01000001.1"/>
</dbReference>
<evidence type="ECO:0000313" key="14">
    <source>
        <dbReference type="Proteomes" id="UP000249700"/>
    </source>
</evidence>
<proteinExistence type="inferred from homology"/>
<dbReference type="PANTHER" id="PTHR30188">
    <property type="entry name" value="ABC TRANSPORTER PERMEASE PROTEIN-RELATED"/>
    <property type="match status" value="1"/>
</dbReference>
<keyword evidence="8 12" id="KW-0997">Cell inner membrane</keyword>
<evidence type="ECO:0000256" key="5">
    <source>
        <dbReference type="ARBA" id="ARBA00020857"/>
    </source>
</evidence>
<reference evidence="13 14" key="1">
    <citation type="submission" date="2018-06" db="EMBL/GenBank/DDBJ databases">
        <title>Comparative analysis of microorganisms from saline springs in Andes Mountain Range, Colombia.</title>
        <authorList>
            <person name="Rubin E."/>
        </authorList>
    </citation>
    <scope>NUCLEOTIDE SEQUENCE [LARGE SCALE GENOMIC DNA]</scope>
    <source>
        <strain evidence="13 14">USBA-857</strain>
    </source>
</reference>
<organism evidence="13 14">
    <name type="scientific">Onishia taeanensis</name>
    <dbReference type="NCBI Taxonomy" id="284577"/>
    <lineage>
        <taxon>Bacteria</taxon>
        <taxon>Pseudomonadati</taxon>
        <taxon>Pseudomonadota</taxon>
        <taxon>Gammaproteobacteria</taxon>
        <taxon>Oceanospirillales</taxon>
        <taxon>Halomonadaceae</taxon>
        <taxon>Onishia</taxon>
    </lineage>
</organism>
<comment type="similarity">
    <text evidence="3 12">Belongs to the MlaE permease family.</text>
</comment>
<dbReference type="OrthoDB" id="9806241at2"/>
<comment type="function">
    <text evidence="1">Part of the ABC transporter complex MlaFEDB, which is involved in a phospholipid transport pathway that maintains lipid asymmetry in the outer membrane by retrograde trafficking of phospholipids from the outer membrane to the inner membrane. Probably responsible for the translocation of the substrate across the membrane.</text>
</comment>
<sequence>MMTRITRLGRHGCDLVEALGRAGMFLGQSLVGRPSLEGFKLWLRQMHFIGVLSLAIILVSGLFIGMVLALQGFTILVDFGAEDALGQMVSLSLLRELAPVVAALLFAGRAGSALTAEIGLMKATEQLSSMEMIGVDPLKRVVAPRLWAGFVSLPLLTVGFSVIGIWGGHLVGVEWLGVYEGSYWGNMQSSVDFVDDIGNGMLKSLVFALVVTWIAVFQGYDLVPTSEGISRATTRTVVYSSLAVLGLDFVLTALMFGELG</sequence>
<comment type="subcellular location">
    <subcellularLocation>
        <location evidence="2 12">Cell inner membrane</location>
        <topology evidence="2 12">Multi-pass membrane protein</topology>
    </subcellularLocation>
</comment>
<evidence type="ECO:0000256" key="7">
    <source>
        <dbReference type="ARBA" id="ARBA00022475"/>
    </source>
</evidence>
<feature type="transmembrane region" description="Helical" evidence="12">
    <location>
        <begin position="205"/>
        <end position="224"/>
    </location>
</feature>
<feature type="transmembrane region" description="Helical" evidence="12">
    <location>
        <begin position="236"/>
        <end position="257"/>
    </location>
</feature>
<protein>
    <recommendedName>
        <fullName evidence="5">Intermembrane phospholipid transport system permease protein MlaE</fullName>
    </recommendedName>
</protein>
<evidence type="ECO:0000256" key="12">
    <source>
        <dbReference type="RuleBase" id="RU362044"/>
    </source>
</evidence>
<dbReference type="Pfam" id="PF02405">
    <property type="entry name" value="MlaE"/>
    <property type="match status" value="1"/>
</dbReference>
<evidence type="ECO:0000256" key="2">
    <source>
        <dbReference type="ARBA" id="ARBA00004429"/>
    </source>
</evidence>
<evidence type="ECO:0000256" key="8">
    <source>
        <dbReference type="ARBA" id="ARBA00022519"/>
    </source>
</evidence>
<keyword evidence="10 12" id="KW-1133">Transmembrane helix</keyword>
<dbReference type="GO" id="GO:0043190">
    <property type="term" value="C:ATP-binding cassette (ABC) transporter complex"/>
    <property type="evidence" value="ECO:0007669"/>
    <property type="project" value="InterPro"/>
</dbReference>
<dbReference type="EMBL" id="QLSX01000001">
    <property type="protein sequence ID" value="RAR64513.1"/>
    <property type="molecule type" value="Genomic_DNA"/>
</dbReference>
<feature type="transmembrane region" description="Helical" evidence="12">
    <location>
        <begin position="97"/>
        <end position="120"/>
    </location>
</feature>
<dbReference type="AlphaFoldDB" id="A0A328XZ41"/>
<accession>A0A328XZ41</accession>
<comment type="subunit">
    <text evidence="4">The complex is composed of two ATP-binding proteins (MlaF), two transmembrane proteins (MlaE), two cytoplasmic solute-binding proteins (MlaB) and six periplasmic solute-binding proteins (MlaD).</text>
</comment>
<dbReference type="InterPro" id="IPR053408">
    <property type="entry name" value="MlaE_Permease"/>
</dbReference>
<dbReference type="Proteomes" id="UP000249700">
    <property type="component" value="Unassembled WGS sequence"/>
</dbReference>
<dbReference type="NCBIfam" id="NF033619">
    <property type="entry name" value="perm_MlaE_1"/>
    <property type="match status" value="1"/>
</dbReference>
<keyword evidence="9 12" id="KW-0812">Transmembrane</keyword>
<evidence type="ECO:0000256" key="11">
    <source>
        <dbReference type="ARBA" id="ARBA00023136"/>
    </source>
</evidence>
<evidence type="ECO:0000256" key="6">
    <source>
        <dbReference type="ARBA" id="ARBA00022448"/>
    </source>
</evidence>
<dbReference type="PANTHER" id="PTHR30188:SF4">
    <property type="entry name" value="PROTEIN TRIGALACTOSYLDIACYLGLYCEROL 1, CHLOROPLASTIC"/>
    <property type="match status" value="1"/>
</dbReference>
<dbReference type="GO" id="GO:0005548">
    <property type="term" value="F:phospholipid transporter activity"/>
    <property type="evidence" value="ECO:0007669"/>
    <property type="project" value="TreeGrafter"/>
</dbReference>
<evidence type="ECO:0000256" key="10">
    <source>
        <dbReference type="ARBA" id="ARBA00022989"/>
    </source>
</evidence>
<dbReference type="NCBIfam" id="TIGR00056">
    <property type="entry name" value="MlaE family lipid ABC transporter permease subunit"/>
    <property type="match status" value="1"/>
</dbReference>
<feature type="transmembrane region" description="Helical" evidence="12">
    <location>
        <begin position="146"/>
        <end position="166"/>
    </location>
</feature>
<gene>
    <name evidence="13" type="ORF">BCL93_101333</name>
</gene>
<comment type="caution">
    <text evidence="13">The sequence shown here is derived from an EMBL/GenBank/DDBJ whole genome shotgun (WGS) entry which is preliminary data.</text>
</comment>
<evidence type="ECO:0000256" key="1">
    <source>
        <dbReference type="ARBA" id="ARBA00002460"/>
    </source>
</evidence>
<dbReference type="InterPro" id="IPR003453">
    <property type="entry name" value="ABC_MlaE_roteobac"/>
</dbReference>